<dbReference type="Pfam" id="PF07510">
    <property type="entry name" value="GmrSD_C"/>
    <property type="match status" value="1"/>
</dbReference>
<feature type="domain" description="GmrSD restriction endonucleases N-terminal" evidence="1">
    <location>
        <begin position="13"/>
        <end position="214"/>
    </location>
</feature>
<keyword evidence="4" id="KW-1185">Reference proteome</keyword>
<protein>
    <submittedName>
        <fullName evidence="3">Uncharacterized conserved protein, contains ParB-like and HNH nuclease domains</fullName>
    </submittedName>
</protein>
<dbReference type="PANTHER" id="PTHR35149:SF1">
    <property type="entry name" value="DUF5655 DOMAIN-CONTAINING PROTEIN"/>
    <property type="match status" value="1"/>
</dbReference>
<evidence type="ECO:0000313" key="4">
    <source>
        <dbReference type="Proteomes" id="UP000198931"/>
    </source>
</evidence>
<gene>
    <name evidence="3" type="ORF">SAMN05443292_0075</name>
</gene>
<dbReference type="Proteomes" id="UP000198931">
    <property type="component" value="Unassembled WGS sequence"/>
</dbReference>
<dbReference type="EMBL" id="FOQT01000001">
    <property type="protein sequence ID" value="SFH77911.1"/>
    <property type="molecule type" value="Genomic_DNA"/>
</dbReference>
<evidence type="ECO:0000259" key="1">
    <source>
        <dbReference type="Pfam" id="PF03235"/>
    </source>
</evidence>
<dbReference type="OrthoDB" id="9798761at2"/>
<evidence type="ECO:0000259" key="2">
    <source>
        <dbReference type="Pfam" id="PF07510"/>
    </source>
</evidence>
<organism evidence="3 4">
    <name type="scientific">Halpernia frigidisoli</name>
    <dbReference type="NCBI Taxonomy" id="1125876"/>
    <lineage>
        <taxon>Bacteria</taxon>
        <taxon>Pseudomonadati</taxon>
        <taxon>Bacteroidota</taxon>
        <taxon>Flavobacteriia</taxon>
        <taxon>Flavobacteriales</taxon>
        <taxon>Weeksellaceae</taxon>
        <taxon>Chryseobacterium group</taxon>
        <taxon>Halpernia</taxon>
    </lineage>
</organism>
<accession>A0A1I3CUJ4</accession>
<dbReference type="RefSeq" id="WP_090078207.1">
    <property type="nucleotide sequence ID" value="NZ_FOQT01000001.1"/>
</dbReference>
<dbReference type="STRING" id="1125876.SAMN05443292_0075"/>
<dbReference type="Pfam" id="PF03235">
    <property type="entry name" value="GmrSD_N"/>
    <property type="match status" value="1"/>
</dbReference>
<name>A0A1I3CUJ4_9FLAO</name>
<sequence>MQINHSDLKSLNIKDLLLNDDKYIIPVYQRNYEWKKEQIEQLLIDIKDYFIEENDKNYYIGTLIVDKKKTKNNVYETIDGQQRLTTINILCCAMKELNIDIHQYFKEPIISFESRKNSDETIDYIFNNGGKEEPKFLKYNVGIFDGIVISKDLLLKLKNELSEKFDQFIIYFFKRVFILRAQVPEDTDMNHYFEIMNSRGEQLEKHEILKARLMKELNTGDNPMQLRQHFNFIWEACSDMITNVQLHFQKEYRNNIFGENWFDFVIKDSEELFNTSIYAIKNNGKAPSLGAEFKTIIKATDINLVLNEMFDSQSVNESEGEQFQPIINFENFLLHVLKIQEQSYDVSLDDKRLLSFFENILNQKEDKVKFVKDLTYTLLQTRFLLDQYIVSRKYTNSSDSWSLQCLKFYSKDDTREKDSYSYVNTFTDQNNGKLIMLLSMFHVSTPTQIYKYWLFAALNYLVQNLSIETFDEGEKSTQIQGDDFITFLENIAQKFMLYRHLANSVEDYNKIILSPHLLEDIKPFNFENKVSYGNIESNLVFNYLDYILWNENQTEYKDFEFSFRSSVEHYYPQNPITGEFLTKELIKDVNILKLKDKNVSFDFLNCLGNLCLITHNNNSRLSNHMPKAKKDYYVQAKSKDSIKQLFMMNDQKYPNWKADEIFEHHNEMISKLSNTLFMEEDELAFS</sequence>
<dbReference type="InterPro" id="IPR011089">
    <property type="entry name" value="GmrSD_C"/>
</dbReference>
<dbReference type="PANTHER" id="PTHR35149">
    <property type="entry name" value="SLL5132 PROTEIN"/>
    <property type="match status" value="1"/>
</dbReference>
<feature type="domain" description="GmrSD restriction endonucleases C-terminal" evidence="2">
    <location>
        <begin position="542"/>
        <end position="669"/>
    </location>
</feature>
<evidence type="ECO:0000313" key="3">
    <source>
        <dbReference type="EMBL" id="SFH77911.1"/>
    </source>
</evidence>
<reference evidence="3 4" key="1">
    <citation type="submission" date="2016-10" db="EMBL/GenBank/DDBJ databases">
        <authorList>
            <person name="de Groot N.N."/>
        </authorList>
    </citation>
    <scope>NUCLEOTIDE SEQUENCE [LARGE SCALE GENOMIC DNA]</scope>
    <source>
        <strain evidence="3 4">DSM 26000</strain>
    </source>
</reference>
<proteinExistence type="predicted"/>
<dbReference type="InterPro" id="IPR004919">
    <property type="entry name" value="GmrSD_N"/>
</dbReference>
<dbReference type="AlphaFoldDB" id="A0A1I3CUJ4"/>